<dbReference type="Pfam" id="PF00806">
    <property type="entry name" value="PUF"/>
    <property type="match status" value="7"/>
</dbReference>
<comment type="caution">
    <text evidence="5">The sequence shown here is derived from an EMBL/GenBank/DDBJ whole genome shotgun (WGS) entry which is preliminary data.</text>
</comment>
<organism evidence="5 6">
    <name type="scientific">Cardiosporidium cionae</name>
    <dbReference type="NCBI Taxonomy" id="476202"/>
    <lineage>
        <taxon>Eukaryota</taxon>
        <taxon>Sar</taxon>
        <taxon>Alveolata</taxon>
        <taxon>Apicomplexa</taxon>
        <taxon>Aconoidasida</taxon>
        <taxon>Nephromycida</taxon>
        <taxon>Cardiosporidium</taxon>
    </lineage>
</organism>
<dbReference type="CDD" id="cd07920">
    <property type="entry name" value="Pumilio"/>
    <property type="match status" value="1"/>
</dbReference>
<feature type="repeat" description="Pumilio" evidence="2">
    <location>
        <begin position="500"/>
        <end position="535"/>
    </location>
</feature>
<dbReference type="InterPro" id="IPR033133">
    <property type="entry name" value="PUM-HD"/>
</dbReference>
<feature type="compositionally biased region" description="Polar residues" evidence="3">
    <location>
        <begin position="682"/>
        <end position="697"/>
    </location>
</feature>
<evidence type="ECO:0000256" key="2">
    <source>
        <dbReference type="PROSITE-ProRule" id="PRU00317"/>
    </source>
</evidence>
<feature type="repeat" description="Pumilio" evidence="2">
    <location>
        <begin position="464"/>
        <end position="499"/>
    </location>
</feature>
<dbReference type="EMBL" id="JADAQX010000102">
    <property type="protein sequence ID" value="KAF8821972.1"/>
    <property type="molecule type" value="Genomic_DNA"/>
</dbReference>
<dbReference type="InterPro" id="IPR001313">
    <property type="entry name" value="Pumilio_RNA-bd_rpt"/>
</dbReference>
<feature type="domain" description="PUM-HD" evidence="4">
    <location>
        <begin position="260"/>
        <end position="604"/>
    </location>
</feature>
<evidence type="ECO:0000313" key="6">
    <source>
        <dbReference type="Proteomes" id="UP000823046"/>
    </source>
</evidence>
<dbReference type="PROSITE" id="PS50303">
    <property type="entry name" value="PUM_HD"/>
    <property type="match status" value="1"/>
</dbReference>
<dbReference type="PROSITE" id="PS50302">
    <property type="entry name" value="PUM"/>
    <property type="match status" value="6"/>
</dbReference>
<keyword evidence="1" id="KW-0677">Repeat</keyword>
<dbReference type="PANTHER" id="PTHR12537:SF12">
    <property type="entry name" value="MATERNAL PROTEIN PUMILIO"/>
    <property type="match status" value="1"/>
</dbReference>
<accession>A0ABQ7JD67</accession>
<name>A0ABQ7JD67_9APIC</name>
<evidence type="ECO:0000256" key="1">
    <source>
        <dbReference type="ARBA" id="ARBA00022737"/>
    </source>
</evidence>
<dbReference type="Gene3D" id="1.25.10.10">
    <property type="entry name" value="Leucine-rich Repeat Variant"/>
    <property type="match status" value="1"/>
</dbReference>
<evidence type="ECO:0000259" key="4">
    <source>
        <dbReference type="PROSITE" id="PS50303"/>
    </source>
</evidence>
<dbReference type="PANTHER" id="PTHR12537">
    <property type="entry name" value="RNA BINDING PROTEIN PUMILIO-RELATED"/>
    <property type="match status" value="1"/>
</dbReference>
<gene>
    <name evidence="5" type="ORF">IE077_001277</name>
</gene>
<feature type="repeat" description="Pumilio" evidence="2">
    <location>
        <begin position="428"/>
        <end position="463"/>
    </location>
</feature>
<dbReference type="SMART" id="SM00025">
    <property type="entry name" value="Pumilio"/>
    <property type="match status" value="8"/>
</dbReference>
<feature type="region of interest" description="Disordered" evidence="3">
    <location>
        <begin position="682"/>
        <end position="709"/>
    </location>
</feature>
<reference evidence="5 6" key="1">
    <citation type="journal article" date="2020" name="bioRxiv">
        <title>Metabolic contributions of an alphaproteobacterial endosymbiont in the apicomplexan Cardiosporidium cionae.</title>
        <authorList>
            <person name="Hunter E.S."/>
            <person name="Paight C.J."/>
            <person name="Lane C.E."/>
        </authorList>
    </citation>
    <scope>NUCLEOTIDE SEQUENCE [LARGE SCALE GENOMIC DNA]</scope>
    <source>
        <strain evidence="5">ESH_2018</strain>
    </source>
</reference>
<dbReference type="InterPro" id="IPR016024">
    <property type="entry name" value="ARM-type_fold"/>
</dbReference>
<feature type="repeat" description="Pumilio" evidence="2">
    <location>
        <begin position="537"/>
        <end position="578"/>
    </location>
</feature>
<dbReference type="InterPro" id="IPR011989">
    <property type="entry name" value="ARM-like"/>
</dbReference>
<dbReference type="Proteomes" id="UP000823046">
    <property type="component" value="Unassembled WGS sequence"/>
</dbReference>
<proteinExistence type="predicted"/>
<sequence>MLKRIMADWCSLKEKTDASILTNAKNARHILLADDNGIELCNDITEMNRSERIELLKKLKALSCYNEMEKDNYLLHVFEQNLQQEKSADTCFISNVVPSEAQKPVYYNKYDSCTKSFINNPVGMCGEACSSWFASCSSERALKERRSNSKAISLCSDHFSSNKKISQSQSLLFSLLCNDFLTDALEKHAFSYLDECVRRSDYPLTTIMDYRKENKIRHFCDRKVLSERFRNKSKDSMREPGVSFTRYVSLGEKGKLRKYSSAGICKDAGSFSSPFQKSEEHVGNIVQRLRESALDRAGCQQLQEVFKSGPLEEKQMVFSILLAEVRNLCSDPFGSAVVLSIFVHGTTDQRLLLSEQLVGEILHLSLQACGCRVIQKALEFLPLDSQLLVMNELKSHVLKCVEDQNGNHVIQKCIETVPPKYVQFIVDAFQGIVVQMSRHCFGCRVIQRLFKFCHFEQVKNILEEIMRFLLQLSNDQYGNYVVQHILEFGSIKERKEIVEIISRNIRDFSTQKYACNVVERALKCSREEERDTIIIATLMEENDGSVPLVAIMSDRFGNYVVQRMLETPRNEVLDLLISSLREQMHLLQRLPYGKHIVSALQKIEKENEICDNLFFTARINSGLPAALAVHDASLRDCSIADNTNSTTNNPFCTNGDSDGTMFVVRDNERWKMRNRHGQWSLQENLSYSPRDGNSSFGNPDLSSDNPDLLNDPFKSFDQKSYLRVGDTSVSSCFTPAYPISLTTTSGRLYGQSNFDLEYDWKLLHRPLHD</sequence>
<feature type="compositionally biased region" description="Low complexity" evidence="3">
    <location>
        <begin position="698"/>
        <end position="709"/>
    </location>
</feature>
<feature type="repeat" description="Pumilio" evidence="2">
    <location>
        <begin position="356"/>
        <end position="391"/>
    </location>
</feature>
<dbReference type="InterPro" id="IPR033712">
    <property type="entry name" value="Pumilio_RNA-bd"/>
</dbReference>
<dbReference type="SUPFAM" id="SSF48371">
    <property type="entry name" value="ARM repeat"/>
    <property type="match status" value="1"/>
</dbReference>
<protein>
    <submittedName>
        <fullName evidence="5">Pumilio-family Rna binding repeat-containing protein</fullName>
    </submittedName>
</protein>
<feature type="repeat" description="Pumilio" evidence="2">
    <location>
        <begin position="392"/>
        <end position="427"/>
    </location>
</feature>
<evidence type="ECO:0000313" key="5">
    <source>
        <dbReference type="EMBL" id="KAF8821972.1"/>
    </source>
</evidence>
<evidence type="ECO:0000256" key="3">
    <source>
        <dbReference type="SAM" id="MobiDB-lite"/>
    </source>
</evidence>
<keyword evidence="6" id="KW-1185">Reference proteome</keyword>